<reference evidence="2" key="1">
    <citation type="journal article" date="2023" name="Mol. Phylogenet. Evol.">
        <title>Genome-scale phylogeny and comparative genomics of the fungal order Sordariales.</title>
        <authorList>
            <person name="Hensen N."/>
            <person name="Bonometti L."/>
            <person name="Westerberg I."/>
            <person name="Brannstrom I.O."/>
            <person name="Guillou S."/>
            <person name="Cros-Aarteil S."/>
            <person name="Calhoun S."/>
            <person name="Haridas S."/>
            <person name="Kuo A."/>
            <person name="Mondo S."/>
            <person name="Pangilinan J."/>
            <person name="Riley R."/>
            <person name="LaButti K."/>
            <person name="Andreopoulos B."/>
            <person name="Lipzen A."/>
            <person name="Chen C."/>
            <person name="Yan M."/>
            <person name="Daum C."/>
            <person name="Ng V."/>
            <person name="Clum A."/>
            <person name="Steindorff A."/>
            <person name="Ohm R.A."/>
            <person name="Martin F."/>
            <person name="Silar P."/>
            <person name="Natvig D.O."/>
            <person name="Lalanne C."/>
            <person name="Gautier V."/>
            <person name="Ament-Velasquez S.L."/>
            <person name="Kruys A."/>
            <person name="Hutchinson M.I."/>
            <person name="Powell A.J."/>
            <person name="Barry K."/>
            <person name="Miller A.N."/>
            <person name="Grigoriev I.V."/>
            <person name="Debuchy R."/>
            <person name="Gladieux P."/>
            <person name="Hiltunen Thoren M."/>
            <person name="Johannesson H."/>
        </authorList>
    </citation>
    <scope>NUCLEOTIDE SEQUENCE</scope>
    <source>
        <strain evidence="2">PSN309</strain>
    </source>
</reference>
<name>A0AAN7AG72_9PEZI</name>
<organism evidence="2 3">
    <name type="scientific">Podospora australis</name>
    <dbReference type="NCBI Taxonomy" id="1536484"/>
    <lineage>
        <taxon>Eukaryota</taxon>
        <taxon>Fungi</taxon>
        <taxon>Dikarya</taxon>
        <taxon>Ascomycota</taxon>
        <taxon>Pezizomycotina</taxon>
        <taxon>Sordariomycetes</taxon>
        <taxon>Sordariomycetidae</taxon>
        <taxon>Sordariales</taxon>
        <taxon>Podosporaceae</taxon>
        <taxon>Podospora</taxon>
    </lineage>
</organism>
<evidence type="ECO:0000313" key="3">
    <source>
        <dbReference type="Proteomes" id="UP001302126"/>
    </source>
</evidence>
<evidence type="ECO:0000256" key="1">
    <source>
        <dbReference type="SAM" id="SignalP"/>
    </source>
</evidence>
<feature type="chain" id="PRO_5042942727" evidence="1">
    <location>
        <begin position="18"/>
        <end position="75"/>
    </location>
</feature>
<evidence type="ECO:0000313" key="2">
    <source>
        <dbReference type="EMBL" id="KAK4185484.1"/>
    </source>
</evidence>
<feature type="signal peptide" evidence="1">
    <location>
        <begin position="1"/>
        <end position="17"/>
    </location>
</feature>
<keyword evidence="3" id="KW-1185">Reference proteome</keyword>
<reference evidence="2" key="2">
    <citation type="submission" date="2023-05" db="EMBL/GenBank/DDBJ databases">
        <authorList>
            <consortium name="Lawrence Berkeley National Laboratory"/>
            <person name="Steindorff A."/>
            <person name="Hensen N."/>
            <person name="Bonometti L."/>
            <person name="Westerberg I."/>
            <person name="Brannstrom I.O."/>
            <person name="Guillou S."/>
            <person name="Cros-Aarteil S."/>
            <person name="Calhoun S."/>
            <person name="Haridas S."/>
            <person name="Kuo A."/>
            <person name="Mondo S."/>
            <person name="Pangilinan J."/>
            <person name="Riley R."/>
            <person name="Labutti K."/>
            <person name="Andreopoulos B."/>
            <person name="Lipzen A."/>
            <person name="Chen C."/>
            <person name="Yanf M."/>
            <person name="Daum C."/>
            <person name="Ng V."/>
            <person name="Clum A."/>
            <person name="Ohm R."/>
            <person name="Martin F."/>
            <person name="Silar P."/>
            <person name="Natvig D."/>
            <person name="Lalanne C."/>
            <person name="Gautier V."/>
            <person name="Ament-Velasquez S.L."/>
            <person name="Kruys A."/>
            <person name="Hutchinson M.I."/>
            <person name="Powell A.J."/>
            <person name="Barry K."/>
            <person name="Miller A.N."/>
            <person name="Grigoriev I.V."/>
            <person name="Debuchy R."/>
            <person name="Gladieux P."/>
            <person name="Thoren M.H."/>
            <person name="Johannesson H."/>
        </authorList>
    </citation>
    <scope>NUCLEOTIDE SEQUENCE</scope>
    <source>
        <strain evidence="2">PSN309</strain>
    </source>
</reference>
<accession>A0AAN7AG72</accession>
<proteinExistence type="predicted"/>
<gene>
    <name evidence="2" type="ORF">QBC35DRAFT_465537</name>
</gene>
<dbReference type="Proteomes" id="UP001302126">
    <property type="component" value="Unassembled WGS sequence"/>
</dbReference>
<protein>
    <submittedName>
        <fullName evidence="2">Uncharacterized protein</fullName>
    </submittedName>
</protein>
<dbReference type="EMBL" id="MU864448">
    <property type="protein sequence ID" value="KAK4185484.1"/>
    <property type="molecule type" value="Genomic_DNA"/>
</dbReference>
<keyword evidence="1" id="KW-0732">Signal</keyword>
<dbReference type="AlphaFoldDB" id="A0AAN7AG72"/>
<comment type="caution">
    <text evidence="2">The sequence shown here is derived from an EMBL/GenBank/DDBJ whole genome shotgun (WGS) entry which is preliminary data.</text>
</comment>
<sequence>MPIAVAIAVMLLEYAAARPQHFEPHDLRLMRTRREIAIYVGDKRYYVAPFNLFKLSEDVRLAKMKAALGRHPERW</sequence>